<dbReference type="RefSeq" id="WP_112464051.1">
    <property type="nucleotide sequence ID" value="NZ_ALXH01000063.1"/>
</dbReference>
<dbReference type="InterPro" id="IPR016181">
    <property type="entry name" value="Acyl_CoA_acyltransferase"/>
</dbReference>
<keyword evidence="2" id="KW-0012">Acyltransferase</keyword>
<comment type="caution">
    <text evidence="5">The sequence shown here is derived from an EMBL/GenBank/DDBJ whole genome shotgun (WGS) entry which is preliminary data.</text>
</comment>
<dbReference type="InterPro" id="IPR000182">
    <property type="entry name" value="GNAT_dom"/>
</dbReference>
<gene>
    <name evidence="5" type="ORF">HAU20_04940</name>
    <name evidence="4" type="ORF">HAU43_07270</name>
</gene>
<dbReference type="Proteomes" id="UP000808038">
    <property type="component" value="Unassembled WGS sequence"/>
</dbReference>
<dbReference type="EMBL" id="JAAOCP010000005">
    <property type="protein sequence ID" value="MBJ7638734.1"/>
    <property type="molecule type" value="Genomic_DNA"/>
</dbReference>
<evidence type="ECO:0000256" key="1">
    <source>
        <dbReference type="ARBA" id="ARBA00022679"/>
    </source>
</evidence>
<dbReference type="PANTHER" id="PTHR43877">
    <property type="entry name" value="AMINOALKYLPHOSPHONATE N-ACETYLTRANSFERASE-RELATED-RELATED"/>
    <property type="match status" value="1"/>
</dbReference>
<dbReference type="EMBL" id="JAAOCX010000008">
    <property type="protein sequence ID" value="MBJ7632884.1"/>
    <property type="molecule type" value="Genomic_DNA"/>
</dbReference>
<evidence type="ECO:0000256" key="2">
    <source>
        <dbReference type="ARBA" id="ARBA00023315"/>
    </source>
</evidence>
<reference evidence="5" key="1">
    <citation type="submission" date="2020-02" db="EMBL/GenBank/DDBJ databases">
        <authorList>
            <person name="Fontana A."/>
            <person name="Patrone V."/>
            <person name="Morelli L."/>
        </authorList>
    </citation>
    <scope>NUCLEOTIDE SEQUENCE</scope>
    <source>
        <strain evidence="4">CCUG 30943</strain>
        <strain evidence="5">CCUG 43002</strain>
    </source>
</reference>
<dbReference type="InterPro" id="IPR050832">
    <property type="entry name" value="Bact_Acetyltransf"/>
</dbReference>
<dbReference type="SUPFAM" id="SSF55729">
    <property type="entry name" value="Acyl-CoA N-acyltransferases (Nat)"/>
    <property type="match status" value="1"/>
</dbReference>
<evidence type="ECO:0000313" key="6">
    <source>
        <dbReference type="Proteomes" id="UP000728106"/>
    </source>
</evidence>
<dbReference type="Gene3D" id="3.40.630.30">
    <property type="match status" value="1"/>
</dbReference>
<dbReference type="PROSITE" id="PS51186">
    <property type="entry name" value="GNAT"/>
    <property type="match status" value="1"/>
</dbReference>
<evidence type="ECO:0000313" key="5">
    <source>
        <dbReference type="EMBL" id="MBJ7638734.1"/>
    </source>
</evidence>
<dbReference type="GO" id="GO:0016747">
    <property type="term" value="F:acyltransferase activity, transferring groups other than amino-acyl groups"/>
    <property type="evidence" value="ECO:0007669"/>
    <property type="project" value="InterPro"/>
</dbReference>
<dbReference type="PANTHER" id="PTHR43877:SF2">
    <property type="entry name" value="AMINOALKYLPHOSPHONATE N-ACETYLTRANSFERASE-RELATED"/>
    <property type="match status" value="1"/>
</dbReference>
<keyword evidence="1" id="KW-0808">Transferase</keyword>
<dbReference type="Pfam" id="PF00583">
    <property type="entry name" value="Acetyltransf_1"/>
    <property type="match status" value="1"/>
</dbReference>
<dbReference type="CDD" id="cd04301">
    <property type="entry name" value="NAT_SF"/>
    <property type="match status" value="1"/>
</dbReference>
<sequence>MEIREAQTLADYAGILAIDEVVWNDTNAPVAMQKWPDAGEFKAAMVAEGRRHGVAVDENDAVLGYVEFSSRFPSHHYKWDIGLGVAPAAQGQGVGGQLLAWLQELARQEKMHKITLRVLGTNPKAMRLYERAGFKKVGELKDEFYLDGHFVDDYLMDWFVD</sequence>
<evidence type="ECO:0000313" key="4">
    <source>
        <dbReference type="EMBL" id="MBJ7632884.1"/>
    </source>
</evidence>
<dbReference type="AlphaFoldDB" id="A0A4Z0RCB9"/>
<dbReference type="Proteomes" id="UP000728106">
    <property type="component" value="Unassembled WGS sequence"/>
</dbReference>
<accession>A0A4Z0RCB9</accession>
<protein>
    <submittedName>
        <fullName evidence="5">GNAT family N-acetyltransferase</fullName>
    </submittedName>
</protein>
<feature type="domain" description="N-acetyltransferase" evidence="3">
    <location>
        <begin position="1"/>
        <end position="161"/>
    </location>
</feature>
<name>A0A4Z0RCB9_WEICO</name>
<keyword evidence="6" id="KW-1185">Reference proteome</keyword>
<evidence type="ECO:0000259" key="3">
    <source>
        <dbReference type="PROSITE" id="PS51186"/>
    </source>
</evidence>
<proteinExistence type="predicted"/>
<organism evidence="5 6">
    <name type="scientific">Weissella confusa</name>
    <name type="common">Lactobacillus confusus</name>
    <dbReference type="NCBI Taxonomy" id="1583"/>
    <lineage>
        <taxon>Bacteria</taxon>
        <taxon>Bacillati</taxon>
        <taxon>Bacillota</taxon>
        <taxon>Bacilli</taxon>
        <taxon>Lactobacillales</taxon>
        <taxon>Lactobacillaceae</taxon>
        <taxon>Weissella</taxon>
    </lineage>
</organism>
<reference evidence="5 6" key="2">
    <citation type="journal article" date="2021" name="Int. J. Food Microbiol.">
        <title>Safety demonstration of a microbial species for use in the food chain: Weissella confusa.</title>
        <authorList>
            <person name="Bourdichon F."/>
            <person name="Patrone V."/>
            <person name="Fontana A."/>
            <person name="Milani G."/>
            <person name="Morelli L."/>
        </authorList>
    </citation>
    <scope>NUCLEOTIDE SEQUENCE [LARGE SCALE GENOMIC DNA]</scope>
    <source>
        <strain evidence="4">CCUG 30943</strain>
        <strain evidence="5 6">CCUG 43002</strain>
    </source>
</reference>